<dbReference type="RefSeq" id="WP_161920867.1">
    <property type="nucleotide sequence ID" value="NZ_JAACYS010000044.1"/>
</dbReference>
<reference evidence="4 5" key="1">
    <citation type="submission" date="2020-01" db="EMBL/GenBank/DDBJ databases">
        <title>A novel Bacillus sp. from Pasinler.</title>
        <authorList>
            <person name="Adiguzel A."/>
            <person name="Ay H."/>
            <person name="Baltaci M.O."/>
        </authorList>
    </citation>
    <scope>NUCLEOTIDE SEQUENCE [LARGE SCALE GENOMIC DNA]</scope>
    <source>
        <strain evidence="4 5">P1</strain>
    </source>
</reference>
<gene>
    <name evidence="4" type="ORF">GW534_09935</name>
</gene>
<evidence type="ECO:0000313" key="5">
    <source>
        <dbReference type="Proteomes" id="UP000743899"/>
    </source>
</evidence>
<evidence type="ECO:0000313" key="4">
    <source>
        <dbReference type="EMBL" id="NCU18036.1"/>
    </source>
</evidence>
<keyword evidence="5" id="KW-1185">Reference proteome</keyword>
<dbReference type="InterPro" id="IPR036388">
    <property type="entry name" value="WH-like_DNA-bd_sf"/>
</dbReference>
<dbReference type="Proteomes" id="UP000743899">
    <property type="component" value="Unassembled WGS sequence"/>
</dbReference>
<dbReference type="Gene3D" id="1.10.10.10">
    <property type="entry name" value="Winged helix-like DNA-binding domain superfamily/Winged helix DNA-binding domain"/>
    <property type="match status" value="1"/>
</dbReference>
<dbReference type="EMBL" id="JAACYS010000044">
    <property type="protein sequence ID" value="NCU18036.1"/>
    <property type="molecule type" value="Genomic_DNA"/>
</dbReference>
<feature type="domain" description="DUF2087" evidence="3">
    <location>
        <begin position="184"/>
        <end position="251"/>
    </location>
</feature>
<dbReference type="InterPro" id="IPR016032">
    <property type="entry name" value="Sig_transdc_resp-reg_C-effctor"/>
</dbReference>
<keyword evidence="2" id="KW-0804">Transcription</keyword>
<keyword evidence="1" id="KW-0805">Transcription regulation</keyword>
<protein>
    <submittedName>
        <fullName evidence="4">DUF2087 domain-containing protein</fullName>
    </submittedName>
</protein>
<organism evidence="4 5">
    <name type="scientific">Pallidibacillus pasinlerensis</name>
    <dbReference type="NCBI Taxonomy" id="2703818"/>
    <lineage>
        <taxon>Bacteria</taxon>
        <taxon>Bacillati</taxon>
        <taxon>Bacillota</taxon>
        <taxon>Bacilli</taxon>
        <taxon>Bacillales</taxon>
        <taxon>Bacillaceae</taxon>
        <taxon>Pallidibacillus</taxon>
    </lineage>
</organism>
<name>A0ABX0A694_9BACI</name>
<accession>A0ABX0A694</accession>
<dbReference type="SUPFAM" id="SSF46894">
    <property type="entry name" value="C-terminal effector domain of the bipartite response regulators"/>
    <property type="match status" value="1"/>
</dbReference>
<evidence type="ECO:0000256" key="2">
    <source>
        <dbReference type="ARBA" id="ARBA00023163"/>
    </source>
</evidence>
<evidence type="ECO:0000256" key="1">
    <source>
        <dbReference type="ARBA" id="ARBA00023015"/>
    </source>
</evidence>
<evidence type="ECO:0000259" key="3">
    <source>
        <dbReference type="Pfam" id="PF09860"/>
    </source>
</evidence>
<sequence length="253" mass="29971">MDNEYLVKASVDELTQGFLFDEKKNGYICLVCNQVFEDGVIYPFENKLYEARKAIRVHIQAEHTSMFLYLIDLDKRYTGLTETQKELLQCLHMGLSDKEIVQKQKGGSPSTIRNHRFKLREKEKQAKIFLAIMNSLKKHLDKNDDELISIHKGATMVDDRYVITKDEEKKVLETYFKNGLDGPLSTFPSKEKRKIIVLRHLLKRFKKNEIYTEKEINETIKPVYDDFVTIRRYFIEYGFMERSKDGSQYWLKD</sequence>
<comment type="caution">
    <text evidence="4">The sequence shown here is derived from an EMBL/GenBank/DDBJ whole genome shotgun (WGS) entry which is preliminary data.</text>
</comment>
<proteinExistence type="predicted"/>
<dbReference type="Pfam" id="PF09860">
    <property type="entry name" value="DUF2087"/>
    <property type="match status" value="1"/>
</dbReference>
<dbReference type="InterPro" id="IPR018656">
    <property type="entry name" value="DUF2087"/>
</dbReference>